<dbReference type="SUPFAM" id="SSF53474">
    <property type="entry name" value="alpha/beta-Hydrolases"/>
    <property type="match status" value="1"/>
</dbReference>
<keyword evidence="1 3" id="KW-0378">Hydrolase</keyword>
<proteinExistence type="predicted"/>
<dbReference type="Gene3D" id="3.40.50.1820">
    <property type="entry name" value="alpha/beta hydrolase"/>
    <property type="match status" value="1"/>
</dbReference>
<dbReference type="InterPro" id="IPR000073">
    <property type="entry name" value="AB_hydrolase_1"/>
</dbReference>
<evidence type="ECO:0000313" key="3">
    <source>
        <dbReference type="EMBL" id="QZD95975.1"/>
    </source>
</evidence>
<organism evidence="3 4">
    <name type="scientific">Qipengyuania gelatinilytica</name>
    <dbReference type="NCBI Taxonomy" id="2867231"/>
    <lineage>
        <taxon>Bacteria</taxon>
        <taxon>Pseudomonadati</taxon>
        <taxon>Pseudomonadota</taxon>
        <taxon>Alphaproteobacteria</taxon>
        <taxon>Sphingomonadales</taxon>
        <taxon>Erythrobacteraceae</taxon>
        <taxon>Qipengyuania</taxon>
    </lineage>
</organism>
<feature type="domain" description="AB hydrolase-1" evidence="2">
    <location>
        <begin position="63"/>
        <end position="297"/>
    </location>
</feature>
<dbReference type="PANTHER" id="PTHR43798:SF31">
    <property type="entry name" value="AB HYDROLASE SUPERFAMILY PROTEIN YCLE"/>
    <property type="match status" value="1"/>
</dbReference>
<dbReference type="InterPro" id="IPR050266">
    <property type="entry name" value="AB_hydrolase_sf"/>
</dbReference>
<dbReference type="Proteomes" id="UP000824321">
    <property type="component" value="Chromosome"/>
</dbReference>
<evidence type="ECO:0000256" key="1">
    <source>
        <dbReference type="ARBA" id="ARBA00022801"/>
    </source>
</evidence>
<evidence type="ECO:0000313" key="4">
    <source>
        <dbReference type="Proteomes" id="UP000824321"/>
    </source>
</evidence>
<dbReference type="EMBL" id="CP081294">
    <property type="protein sequence ID" value="QZD95975.1"/>
    <property type="molecule type" value="Genomic_DNA"/>
</dbReference>
<dbReference type="GO" id="GO:0016787">
    <property type="term" value="F:hydrolase activity"/>
    <property type="evidence" value="ECO:0007669"/>
    <property type="project" value="UniProtKB-KW"/>
</dbReference>
<protein>
    <submittedName>
        <fullName evidence="3">Alpha/beta hydrolase</fullName>
    </submittedName>
</protein>
<name>A0ABX9A3X6_9SPHN</name>
<gene>
    <name evidence="3" type="ORF">K3136_04490</name>
</gene>
<dbReference type="Pfam" id="PF00561">
    <property type="entry name" value="Abhydrolase_1"/>
    <property type="match status" value="1"/>
</dbReference>
<sequence length="333" mass="36910">MKWVWRILGILAAVLVIAFFAFRVPDTDPEEMRAKYAGEPSQFLELADGREIHVRDEGPRDAPVIMLLHGSNADLHTWQEWTELLRDDYRIVRYDQRGHGLTGPASDDDYSLQGFTADVDAVADALGIRTFTLAGNSMGGWIAAGYAIENPGRLDALVLVDAAGAPIRREGGGNIAFTLAGWPVVGDLMSQLLPRSLVQKSLSQSVSNQDIVTDEAVDRYWEMARYPGNRSATRKRFSTPRTSFDEQEISGIRVPTMVMWGKEDALIPFEAAGWYMDHLPDATLVAYDGIGHIPMEEASERSATDLMVWLSEIRMAPMEQSMELPPAEAVLTP</sequence>
<dbReference type="PANTHER" id="PTHR43798">
    <property type="entry name" value="MONOACYLGLYCEROL LIPASE"/>
    <property type="match status" value="1"/>
</dbReference>
<evidence type="ECO:0000259" key="2">
    <source>
        <dbReference type="Pfam" id="PF00561"/>
    </source>
</evidence>
<reference evidence="3 4" key="1">
    <citation type="submission" date="2021-08" db="EMBL/GenBank/DDBJ databases">
        <title>Comparative Genomics Analysis of the Genus Qipengyuania Reveals Extensive Genetic Diversity and Metabolic Versatility, Including the Description of Fifteen Novel Species.</title>
        <authorList>
            <person name="Liu Y."/>
        </authorList>
    </citation>
    <scope>NUCLEOTIDE SEQUENCE [LARGE SCALE GENOMIC DNA]</scope>
    <source>
        <strain evidence="3 4">1NDH1</strain>
    </source>
</reference>
<accession>A0ABX9A3X6</accession>
<keyword evidence="4" id="KW-1185">Reference proteome</keyword>
<dbReference type="RefSeq" id="WP_221431700.1">
    <property type="nucleotide sequence ID" value="NZ_CP081294.1"/>
</dbReference>
<dbReference type="PRINTS" id="PR00111">
    <property type="entry name" value="ABHYDROLASE"/>
</dbReference>
<dbReference type="InterPro" id="IPR029058">
    <property type="entry name" value="AB_hydrolase_fold"/>
</dbReference>